<sequence length="340" mass="36081">MIPSIIVFVLVMLVIMLGGTSSSYDYDEAGSGGDVASGPVTNKDLPAKVKGYQDLVVKECNAQGCPDLVPYILAIMSVETRGEGSDVMQSSESQGHAPGFFSPEESIHYGVMALHNSQKTAKSLGIDMSGVLLGYNFGSGYLQWLAKQGLTHSTTKTADVYSKTVVAPALGNSSGTTYSYPNPVAIPYNGGYLYLNGGNFFYDLLVGQFLKKGNGGGGTATGNKIIDEAQKYLGIPYVWGGHDPATGLDCSGLVGLVLTKVTGKPYPMFTVTLESQGTPVSLNELQPGDMLFWGAKGASHHVAFYMGDGKVIEEPQPGDVCHIRIYHDGNEPNFAVRPNL</sequence>
<keyword evidence="6" id="KW-0614">Plasmid</keyword>
<keyword evidence="4" id="KW-0788">Thiol protease</keyword>
<dbReference type="PANTHER" id="PTHR47359:SF3">
    <property type="entry name" value="NLP_P60 DOMAIN-CONTAINING PROTEIN-RELATED"/>
    <property type="match status" value="1"/>
</dbReference>
<evidence type="ECO:0000313" key="6">
    <source>
        <dbReference type="EMBL" id="BCX31554.1"/>
    </source>
</evidence>
<evidence type="ECO:0000259" key="5">
    <source>
        <dbReference type="PROSITE" id="PS51935"/>
    </source>
</evidence>
<comment type="similarity">
    <text evidence="1">Belongs to the peptidase C40 family.</text>
</comment>
<dbReference type="Proteomes" id="UP000825100">
    <property type="component" value="Plasmid WDN19_con2"/>
</dbReference>
<dbReference type="RefSeq" id="WP_311732789.1">
    <property type="nucleotide sequence ID" value="NZ_AP024686.1"/>
</dbReference>
<dbReference type="InterPro" id="IPR047194">
    <property type="entry name" value="CwlT-like_lysozyme"/>
</dbReference>
<keyword evidence="7" id="KW-1185">Reference proteome</keyword>
<dbReference type="Pfam" id="PF00877">
    <property type="entry name" value="NLPC_P60"/>
    <property type="match status" value="1"/>
</dbReference>
<dbReference type="CDD" id="cd16891">
    <property type="entry name" value="CwlT-like"/>
    <property type="match status" value="1"/>
</dbReference>
<dbReference type="Pfam" id="PF13702">
    <property type="entry name" value="Lysozyme_like"/>
    <property type="match status" value="1"/>
</dbReference>
<geneLocation type="plasmid" evidence="6 7">
    <name>WDN19_con2</name>
</geneLocation>
<organism evidence="6 7">
    <name type="scientific">Latilactobacillus curvatus</name>
    <name type="common">Lactobacillus curvatus</name>
    <dbReference type="NCBI Taxonomy" id="28038"/>
    <lineage>
        <taxon>Bacteria</taxon>
        <taxon>Bacillati</taxon>
        <taxon>Bacillota</taxon>
        <taxon>Bacilli</taxon>
        <taxon>Lactobacillales</taxon>
        <taxon>Lactobacillaceae</taxon>
        <taxon>Latilactobacillus</taxon>
    </lineage>
</organism>
<keyword evidence="2" id="KW-0645">Protease</keyword>
<evidence type="ECO:0000256" key="2">
    <source>
        <dbReference type="ARBA" id="ARBA00022670"/>
    </source>
</evidence>
<dbReference type="Gene3D" id="1.10.530.10">
    <property type="match status" value="1"/>
</dbReference>
<dbReference type="EMBL" id="AP024686">
    <property type="protein sequence ID" value="BCX31554.1"/>
    <property type="molecule type" value="Genomic_DNA"/>
</dbReference>
<proteinExistence type="inferred from homology"/>
<reference evidence="6 7" key="1">
    <citation type="submission" date="2021-05" db="EMBL/GenBank/DDBJ databases">
        <title>Complete Genome Sequence of Latilactobacillus sp. Strain WDN19, a High D-Aspartate-producing Lactic Acid Bacterium Isolated from a Japanese Pickle.</title>
        <authorList>
            <person name="Kajitani K."/>
            <person name="Takahashi S."/>
        </authorList>
    </citation>
    <scope>NUCLEOTIDE SEQUENCE [LARGE SCALE GENOMIC DNA]</scope>
    <source>
        <strain evidence="6 7">WDN19</strain>
        <plasmid evidence="6 7">WDN19_con2</plasmid>
    </source>
</reference>
<accession>A0ABN6GL23</accession>
<dbReference type="Gene3D" id="3.90.1720.10">
    <property type="entry name" value="endopeptidase domain like (from Nostoc punctiforme)"/>
    <property type="match status" value="1"/>
</dbReference>
<feature type="domain" description="NlpC/P60" evidence="5">
    <location>
        <begin position="219"/>
        <end position="340"/>
    </location>
</feature>
<dbReference type="InterPro" id="IPR038765">
    <property type="entry name" value="Papain-like_cys_pep_sf"/>
</dbReference>
<dbReference type="InterPro" id="IPR051794">
    <property type="entry name" value="PG_Endopeptidase_C40"/>
</dbReference>
<evidence type="ECO:0000313" key="7">
    <source>
        <dbReference type="Proteomes" id="UP000825100"/>
    </source>
</evidence>
<evidence type="ECO:0000256" key="3">
    <source>
        <dbReference type="ARBA" id="ARBA00022801"/>
    </source>
</evidence>
<dbReference type="SUPFAM" id="SSF54001">
    <property type="entry name" value="Cysteine proteinases"/>
    <property type="match status" value="1"/>
</dbReference>
<dbReference type="PANTHER" id="PTHR47359">
    <property type="entry name" value="PEPTIDOGLYCAN DL-ENDOPEPTIDASE CWLO"/>
    <property type="match status" value="1"/>
</dbReference>
<dbReference type="InterPro" id="IPR000064">
    <property type="entry name" value="NLP_P60_dom"/>
</dbReference>
<evidence type="ECO:0000256" key="1">
    <source>
        <dbReference type="ARBA" id="ARBA00007074"/>
    </source>
</evidence>
<gene>
    <name evidence="6" type="ORF">LTWDN19_21210</name>
</gene>
<name>A0ABN6GL23_LATCU</name>
<evidence type="ECO:0000256" key="4">
    <source>
        <dbReference type="ARBA" id="ARBA00022807"/>
    </source>
</evidence>
<dbReference type="PROSITE" id="PS51935">
    <property type="entry name" value="NLPC_P60"/>
    <property type="match status" value="1"/>
</dbReference>
<protein>
    <submittedName>
        <fullName evidence="6">Lysozyme</fullName>
    </submittedName>
</protein>
<keyword evidence="3" id="KW-0378">Hydrolase</keyword>